<protein>
    <submittedName>
        <fullName evidence="2">Endonuclease/exonuclease/phosphatase family protein</fullName>
    </submittedName>
</protein>
<keyword evidence="3" id="KW-1185">Reference proteome</keyword>
<keyword evidence="2" id="KW-0255">Endonuclease</keyword>
<gene>
    <name evidence="2" type="ORF">FK178_11745</name>
</gene>
<dbReference type="InterPro" id="IPR005135">
    <property type="entry name" value="Endo/exonuclease/phosphatase"/>
</dbReference>
<proteinExistence type="predicted"/>
<organism evidence="2 3">
    <name type="scientific">Antarcticibacterium arcticum</name>
    <dbReference type="NCBI Taxonomy" id="2585771"/>
    <lineage>
        <taxon>Bacteria</taxon>
        <taxon>Pseudomonadati</taxon>
        <taxon>Bacteroidota</taxon>
        <taxon>Flavobacteriia</taxon>
        <taxon>Flavobacteriales</taxon>
        <taxon>Flavobacteriaceae</taxon>
        <taxon>Antarcticibacterium</taxon>
    </lineage>
</organism>
<accession>A0A5B8YPT9</accession>
<dbReference type="SUPFAM" id="SSF56219">
    <property type="entry name" value="DNase I-like"/>
    <property type="match status" value="1"/>
</dbReference>
<dbReference type="GO" id="GO:0004527">
    <property type="term" value="F:exonuclease activity"/>
    <property type="evidence" value="ECO:0007669"/>
    <property type="project" value="UniProtKB-KW"/>
</dbReference>
<dbReference type="AlphaFoldDB" id="A0A5B8YPT9"/>
<feature type="domain" description="Endonuclease/exonuclease/phosphatase" evidence="1">
    <location>
        <begin position="37"/>
        <end position="354"/>
    </location>
</feature>
<dbReference type="EMBL" id="CP042476">
    <property type="protein sequence ID" value="QED38346.1"/>
    <property type="molecule type" value="Genomic_DNA"/>
</dbReference>
<evidence type="ECO:0000313" key="3">
    <source>
        <dbReference type="Proteomes" id="UP000321954"/>
    </source>
</evidence>
<name>A0A5B8YPT9_9FLAO</name>
<evidence type="ECO:0000313" key="2">
    <source>
        <dbReference type="EMBL" id="QED38346.1"/>
    </source>
</evidence>
<sequence>MLKFIRCFKVFFITIIISLLWTHNSPAQVDKLYLLRTVAFYNVENLFDTENDPFIFDDDRTPTGNDKWTILKYEHKLKNLSRVISEIGGEISQLPPAILGVCEVENLKVLEDLVIQPALISYNYGIIHYDSPDRRGIDVGLLYQKDLFIPQHSQSRRLLIYEADDPSKRVYTRDQLVVSGLFEGEPMHFIVNHWPSRSGGEARSSYKRESAARLNRKIIDSLHQVDPYARIIIMGDFNDDPTNRSIRKVLGTKADKGKTGIGELFNPMESMLRKGMGTLAYRDGWNLFDQIILSHALLGNDYSTYQFYRAGIFNPEYLLTPSGQYKGYPFRSYDYGGYTGGYSDHFPVYVYLIKEVPVPLLLETLEGGY</sequence>
<dbReference type="InterPro" id="IPR036691">
    <property type="entry name" value="Endo/exonu/phosph_ase_sf"/>
</dbReference>
<dbReference type="Gene3D" id="3.60.10.10">
    <property type="entry name" value="Endonuclease/exonuclease/phosphatase"/>
    <property type="match status" value="1"/>
</dbReference>
<keyword evidence="2" id="KW-0540">Nuclease</keyword>
<reference evidence="2 3" key="1">
    <citation type="submission" date="2019-08" db="EMBL/GenBank/DDBJ databases">
        <title>Antarcticibacterium arcticum sp. nov., a bacterium isolated from marine sediment of the Canadian Beaufort Sea.</title>
        <authorList>
            <person name="Lee Y.M."/>
            <person name="Baek K."/>
            <person name="Lee D.-H."/>
            <person name="Shin S.C."/>
            <person name="Jin Y.K."/>
            <person name="Park Y."/>
        </authorList>
    </citation>
    <scope>NUCLEOTIDE SEQUENCE [LARGE SCALE GENOMIC DNA]</scope>
    <source>
        <strain evidence="2 3">PAMC 28998</strain>
    </source>
</reference>
<dbReference type="Proteomes" id="UP000321954">
    <property type="component" value="Chromosome"/>
</dbReference>
<dbReference type="PANTHER" id="PTHR42834:SF1">
    <property type="entry name" value="ENDONUCLEASE_EXONUCLEASE_PHOSPHATASE FAMILY PROTEIN (AFU_ORTHOLOGUE AFUA_3G09210)"/>
    <property type="match status" value="1"/>
</dbReference>
<dbReference type="PANTHER" id="PTHR42834">
    <property type="entry name" value="ENDONUCLEASE/EXONUCLEASE/PHOSPHATASE FAMILY PROTEIN (AFU_ORTHOLOGUE AFUA_3G09210)"/>
    <property type="match status" value="1"/>
</dbReference>
<keyword evidence="2" id="KW-0269">Exonuclease</keyword>
<dbReference type="Pfam" id="PF19580">
    <property type="entry name" value="Exo_endo_phos_3"/>
    <property type="match status" value="1"/>
</dbReference>
<dbReference type="KEGG" id="anp:FK178_11745"/>
<keyword evidence="2" id="KW-0378">Hydrolase</keyword>
<dbReference type="GO" id="GO:0004519">
    <property type="term" value="F:endonuclease activity"/>
    <property type="evidence" value="ECO:0007669"/>
    <property type="project" value="UniProtKB-KW"/>
</dbReference>
<dbReference type="OrthoDB" id="9802724at2"/>
<evidence type="ECO:0000259" key="1">
    <source>
        <dbReference type="Pfam" id="PF19580"/>
    </source>
</evidence>